<dbReference type="EMBL" id="CP030750">
    <property type="protein sequence ID" value="AXA23460.1"/>
    <property type="molecule type" value="Genomic_DNA"/>
</dbReference>
<evidence type="ECO:0000313" key="2">
    <source>
        <dbReference type="Proteomes" id="UP000251617"/>
    </source>
</evidence>
<proteinExistence type="predicted"/>
<sequence length="199" mass="23031">MKVEEAQKYCNLMQESKHRTKVIGSLLQGKANLGFLPINVESLYLQFRKTLELIAFGSLIANREKYSEARAEYASDWNAKKVLKLVERLNPRFYPKPINQVPVTGEKYKTELKPVTENFLSRDEFEILYDRCGGVLHSENPYGNTYKYDELWAEGLGWAVKIRNLLNCHTIHLVDDADRFFLIQMGTGKPTYTLFEAVK</sequence>
<organism evidence="1 2">
    <name type="scientific">Pseudomonas putida</name>
    <name type="common">Arthrobacter siderocapsulatus</name>
    <dbReference type="NCBI Taxonomy" id="303"/>
    <lineage>
        <taxon>Bacteria</taxon>
        <taxon>Pseudomonadati</taxon>
        <taxon>Pseudomonadota</taxon>
        <taxon>Gammaproteobacteria</taxon>
        <taxon>Pseudomonadales</taxon>
        <taxon>Pseudomonadaceae</taxon>
        <taxon>Pseudomonas</taxon>
    </lineage>
</organism>
<reference evidence="1 2" key="1">
    <citation type="submission" date="2018-06" db="EMBL/GenBank/DDBJ databases">
        <title>The genome of Pseudomonas putida NX-1, a lignin degrader.</title>
        <authorList>
            <person name="Xu Z."/>
        </authorList>
    </citation>
    <scope>NUCLEOTIDE SEQUENCE [LARGE SCALE GENOMIC DNA]</scope>
    <source>
        <strain evidence="1 2">NX-1</strain>
    </source>
</reference>
<dbReference type="RefSeq" id="WP_112897375.1">
    <property type="nucleotide sequence ID" value="NZ_CP030750.1"/>
</dbReference>
<evidence type="ECO:0000313" key="1">
    <source>
        <dbReference type="EMBL" id="AXA23460.1"/>
    </source>
</evidence>
<dbReference type="Proteomes" id="UP000251617">
    <property type="component" value="Chromosome"/>
</dbReference>
<gene>
    <name evidence="1" type="ORF">C1S65_04760</name>
</gene>
<name>A0AAD0L614_PSEPU</name>
<accession>A0AAD0L614</accession>
<protein>
    <submittedName>
        <fullName evidence="1">Uncharacterized protein</fullName>
    </submittedName>
</protein>
<dbReference type="AlphaFoldDB" id="A0AAD0L614"/>